<name>A0A191KCP0_9VIRU</name>
<evidence type="ECO:0000256" key="1">
    <source>
        <dbReference type="ARBA" id="ARBA00022484"/>
    </source>
</evidence>
<dbReference type="OrthoDB" id="14837at10239"/>
<sequence length="772" mass="88803">MSRKELYLVNQSFKSINNCSIIDKLKLGPQVRILIWLAVKVGLKPSLSIQYITWFVTLTEQVGIKQAIQINKSIRLAFTRWVCGDTTIRIEKVAVYKDGYPKRLRQFRNLIKEDPSIKSYILTLLNITRSLELPLTLELSSVQDPFTGLQTNIEDMYKDIPKFLNYIRSRPGRGKIEFKKWHFTTKNGPNGHAYTTMYEELRTCSEEIIESISIVGGPKIKEKINDIRKILDDPTVYSVMKESLKLKEISEPKQAKLTLIPDKEGKTRVIGVGSYWVQAGLKPLHDFVMTVIRRIPGDCTYFQERAPKILRKQPGHHYWSFDLSSATDRFPRVLQSKIIASIYNDKIATGWLTLISLPFHFRGQEVKYAVGQPIGFYSSWPVFTLTHHYCVWVACKRAGVSPKGVYALLGDDIVICHDLVAVKYLEIISDLGVDISKQKTHKSSTCYEFAKRWYQEGDSEWSHYPLSGLRPNAKFTDVLASTLQSRSRGWRISDLTPVEQASYINCLIRGWSSEYHLSYSINWFTVYYTSYCAIRDFTTWMSPLRELWRISPKIQIVNPSYDHPQAGEHFYEGLSARVFALNGLSKILTASPKARKLFEPLVKFDWYFDPIITDDENEAQPLILPQVEVLRRLNTSYQSARWEELQGFFTGKGPEANLSILVCDISTLFTTRNQNLSWTVLNVLVKEMIKVMKIVRHTGFDYSSEEPLSSQLRSAIYRDIILNVDTDLFINRNPITKYYYAREIEDAKREGVVLPSKPTGSQTRILGGDKVS</sequence>
<dbReference type="SUPFAM" id="SSF56672">
    <property type="entry name" value="DNA/RNA polymerases"/>
    <property type="match status" value="1"/>
</dbReference>
<dbReference type="Pfam" id="PF05919">
    <property type="entry name" value="Mitovir_RNA_pol"/>
    <property type="match status" value="1"/>
</dbReference>
<keyword evidence="1 4" id="KW-0696">RNA-directed RNA polymerase</keyword>
<dbReference type="RefSeq" id="YP_009259487.1">
    <property type="nucleotide sequence ID" value="NC_030399.1"/>
</dbReference>
<dbReference type="InterPro" id="IPR008686">
    <property type="entry name" value="RNA_pol_mitovir"/>
</dbReference>
<protein>
    <submittedName>
        <fullName evidence="4">RNA-dependent RNA polymerase</fullName>
    </submittedName>
</protein>
<evidence type="ECO:0000256" key="3">
    <source>
        <dbReference type="ARBA" id="ARBA00022695"/>
    </source>
</evidence>
<reference evidence="4 5" key="1">
    <citation type="journal article" date="2016" name="PLoS ONE">
        <title>Characterization of Five Novel Mitoviruses in the White Pine Blister Rust Fungus Cronartium ribicola.</title>
        <authorList>
            <person name="Liu J.J."/>
            <person name="Chan D."/>
            <person name="Xiang Y."/>
            <person name="Williams H."/>
            <person name="Li X.R."/>
            <person name="Sniezko R.A."/>
            <person name="Sturrock R.N."/>
        </authorList>
    </citation>
    <scope>NUCLEOTIDE SEQUENCE [LARGE SCALE GENOMIC DNA]</scope>
    <source>
        <strain evidence="4">CrMV5-BC-u3</strain>
    </source>
</reference>
<dbReference type="PANTHER" id="PTHR34456:SF13">
    <property type="entry name" value="REVERSE TRANSCRIPTASE DOMAIN-CONTAINING PROTEIN"/>
    <property type="match status" value="1"/>
</dbReference>
<organism evidence="4 5">
    <name type="scientific">Cronartium ribicola mitovirus 5</name>
    <dbReference type="NCBI Taxonomy" id="1816488"/>
    <lineage>
        <taxon>Viruses</taxon>
        <taxon>Riboviria</taxon>
        <taxon>Orthornavirae</taxon>
        <taxon>Lenarviricota</taxon>
        <taxon>Howeltoviricetes</taxon>
        <taxon>Cryppavirales</taxon>
        <taxon>Mitoviridae</taxon>
        <taxon>Unuamitovirus</taxon>
        <taxon>Unuamitovirus crri5</taxon>
    </lineage>
</organism>
<dbReference type="PANTHER" id="PTHR34456">
    <property type="entry name" value="MITOVIRUS RNA-DEPENDENT RNA POLYMERASE"/>
    <property type="match status" value="1"/>
</dbReference>
<dbReference type="GeneID" id="28218214"/>
<keyword evidence="3" id="KW-0548">Nucleotidyltransferase</keyword>
<dbReference type="EMBL" id="KT921183">
    <property type="protein sequence ID" value="AMQ67418.1"/>
    <property type="molecule type" value="Genomic_RNA"/>
</dbReference>
<dbReference type="InterPro" id="IPR043502">
    <property type="entry name" value="DNA/RNA_pol_sf"/>
</dbReference>
<evidence type="ECO:0000256" key="2">
    <source>
        <dbReference type="ARBA" id="ARBA00022679"/>
    </source>
</evidence>
<evidence type="ECO:0000313" key="4">
    <source>
        <dbReference type="EMBL" id="AMQ67418.1"/>
    </source>
</evidence>
<dbReference type="Proteomes" id="UP000204134">
    <property type="component" value="Segment"/>
</dbReference>
<evidence type="ECO:0000313" key="5">
    <source>
        <dbReference type="Proteomes" id="UP000204134"/>
    </source>
</evidence>
<gene>
    <name evidence="4" type="primary">RdRp</name>
</gene>
<keyword evidence="5" id="KW-1185">Reference proteome</keyword>
<keyword evidence="2" id="KW-0808">Transferase</keyword>
<proteinExistence type="predicted"/>
<dbReference type="KEGG" id="vg:28218214"/>
<dbReference type="GO" id="GO:0003968">
    <property type="term" value="F:RNA-directed RNA polymerase activity"/>
    <property type="evidence" value="ECO:0007669"/>
    <property type="project" value="UniProtKB-KW"/>
</dbReference>
<accession>A0A191KCP0</accession>